<evidence type="ECO:0000256" key="14">
    <source>
        <dbReference type="RuleBase" id="RU000461"/>
    </source>
</evidence>
<evidence type="ECO:0000256" key="9">
    <source>
        <dbReference type="ARBA" id="ARBA00023002"/>
    </source>
</evidence>
<dbReference type="InterPro" id="IPR002401">
    <property type="entry name" value="Cyt_P450_E_grp-I"/>
</dbReference>
<dbReference type="GO" id="GO:0020037">
    <property type="term" value="F:heme binding"/>
    <property type="evidence" value="ECO:0007669"/>
    <property type="project" value="InterPro"/>
</dbReference>
<dbReference type="Pfam" id="PF00067">
    <property type="entry name" value="p450"/>
    <property type="match status" value="1"/>
</dbReference>
<dbReference type="SUPFAM" id="SSF48264">
    <property type="entry name" value="Cytochrome P450"/>
    <property type="match status" value="1"/>
</dbReference>
<dbReference type="GO" id="GO:0005789">
    <property type="term" value="C:endoplasmic reticulum membrane"/>
    <property type="evidence" value="ECO:0007669"/>
    <property type="project" value="UniProtKB-SubCell"/>
</dbReference>
<keyword evidence="8" id="KW-0492">Microsome</keyword>
<sequence length="514" mass="58375">MALLGVSLTVFVLVVSLIYLYLKKRHRTWADRGIPCAPDPHLLYGHLKGSITVDHGSYINRKLYNAFKQRGLAFGGYSFFAIPAIMVVDPELIKTVMVRDFNVFHDRGIYNDPKADPLSGHLFSLEGPPWRALRQKLTPTFTSGRMKSMFGTIMEVAEEFRKFMVEKHDSCQRELEMKDVLARFTTDVIGTCAFGLECNTLKNPDSDFLKYGKRVFEQSVPDLIKFVFASMFQKQAKKIGVKLTDAGVESFFMGLTRETVEYREKNHVQRNDFMNLLLQIKNTGRLADAEADEPETAEKGEPGLTIEEIAAQCFVFFIAGYETSSTTMNFCLYELAMNPDIQERLRDEIEKAIAANGGKVTYEIVTGIQYLDNVVNETLRKYPPIESLNRVPLYDYTVPGTDHVIPSRTMFLIPVYALHHDPDIYPEPERFDPDRFLPEEVASRHPYSYLPFGEGPRVCIGLRFGVMQTKIGLITLLRSFRFSPTAATPNPLVFDPKSFVLSPIGGNHLRIDKI</sequence>
<evidence type="ECO:0000256" key="13">
    <source>
        <dbReference type="PIRSR" id="PIRSR602401-1"/>
    </source>
</evidence>
<dbReference type="PRINTS" id="PR00385">
    <property type="entry name" value="P450"/>
</dbReference>
<dbReference type="AlphaFoldDB" id="A0A1Q3FI92"/>
<keyword evidence="12 15" id="KW-0472">Membrane</keyword>
<evidence type="ECO:0000256" key="10">
    <source>
        <dbReference type="ARBA" id="ARBA00023004"/>
    </source>
</evidence>
<keyword evidence="15" id="KW-1133">Transmembrane helix</keyword>
<dbReference type="PANTHER" id="PTHR24292">
    <property type="entry name" value="CYTOCHROME P450"/>
    <property type="match status" value="1"/>
</dbReference>
<keyword evidence="11 14" id="KW-0503">Monooxygenase</keyword>
<keyword evidence="10 13" id="KW-0408">Iron</keyword>
<evidence type="ECO:0000256" key="3">
    <source>
        <dbReference type="ARBA" id="ARBA00004406"/>
    </source>
</evidence>
<comment type="similarity">
    <text evidence="4 14">Belongs to the cytochrome P450 family.</text>
</comment>
<evidence type="ECO:0000256" key="12">
    <source>
        <dbReference type="ARBA" id="ARBA00023136"/>
    </source>
</evidence>
<dbReference type="InterPro" id="IPR017972">
    <property type="entry name" value="Cyt_P450_CS"/>
</dbReference>
<dbReference type="InterPro" id="IPR036396">
    <property type="entry name" value="Cyt_P450_sf"/>
</dbReference>
<name>A0A1Q3FI92_CULTA</name>
<evidence type="ECO:0000256" key="8">
    <source>
        <dbReference type="ARBA" id="ARBA00022848"/>
    </source>
</evidence>
<evidence type="ECO:0000256" key="11">
    <source>
        <dbReference type="ARBA" id="ARBA00023033"/>
    </source>
</evidence>
<keyword evidence="7" id="KW-0256">Endoplasmic reticulum</keyword>
<feature type="binding site" description="axial binding residue" evidence="13">
    <location>
        <position position="459"/>
    </location>
    <ligand>
        <name>heme</name>
        <dbReference type="ChEBI" id="CHEBI:30413"/>
    </ligand>
    <ligandPart>
        <name>Fe</name>
        <dbReference type="ChEBI" id="CHEBI:18248"/>
    </ligandPart>
</feature>
<evidence type="ECO:0000256" key="7">
    <source>
        <dbReference type="ARBA" id="ARBA00022824"/>
    </source>
</evidence>
<keyword evidence="6 13" id="KW-0479">Metal-binding</keyword>
<dbReference type="FunFam" id="1.10.630.10:FF:000042">
    <property type="entry name" value="Cytochrome P450"/>
    <property type="match status" value="1"/>
</dbReference>
<evidence type="ECO:0000256" key="2">
    <source>
        <dbReference type="ARBA" id="ARBA00004174"/>
    </source>
</evidence>
<evidence type="ECO:0000256" key="5">
    <source>
        <dbReference type="ARBA" id="ARBA00022617"/>
    </source>
</evidence>
<proteinExistence type="inferred from homology"/>
<dbReference type="GO" id="GO:0005506">
    <property type="term" value="F:iron ion binding"/>
    <property type="evidence" value="ECO:0007669"/>
    <property type="project" value="InterPro"/>
</dbReference>
<comment type="subcellular location">
    <subcellularLocation>
        <location evidence="3">Endoplasmic reticulum membrane</location>
        <topology evidence="3">Peripheral membrane protein</topology>
    </subcellularLocation>
    <subcellularLocation>
        <location evidence="2">Microsome membrane</location>
        <topology evidence="2">Peripheral membrane protein</topology>
    </subcellularLocation>
</comment>
<dbReference type="InterPro" id="IPR001128">
    <property type="entry name" value="Cyt_P450"/>
</dbReference>
<evidence type="ECO:0000256" key="4">
    <source>
        <dbReference type="ARBA" id="ARBA00010617"/>
    </source>
</evidence>
<dbReference type="Gene3D" id="1.10.630.10">
    <property type="entry name" value="Cytochrome P450"/>
    <property type="match status" value="1"/>
</dbReference>
<dbReference type="InterPro" id="IPR050476">
    <property type="entry name" value="Insect_CytP450_Detox"/>
</dbReference>
<evidence type="ECO:0000313" key="16">
    <source>
        <dbReference type="EMBL" id="JAV27301.1"/>
    </source>
</evidence>
<dbReference type="GO" id="GO:0004497">
    <property type="term" value="F:monooxygenase activity"/>
    <property type="evidence" value="ECO:0007669"/>
    <property type="project" value="UniProtKB-KW"/>
</dbReference>
<dbReference type="PRINTS" id="PR00463">
    <property type="entry name" value="EP450I"/>
</dbReference>
<organism evidence="16">
    <name type="scientific">Culex tarsalis</name>
    <name type="common">Encephalitis mosquito</name>
    <dbReference type="NCBI Taxonomy" id="7177"/>
    <lineage>
        <taxon>Eukaryota</taxon>
        <taxon>Metazoa</taxon>
        <taxon>Ecdysozoa</taxon>
        <taxon>Arthropoda</taxon>
        <taxon>Hexapoda</taxon>
        <taxon>Insecta</taxon>
        <taxon>Pterygota</taxon>
        <taxon>Neoptera</taxon>
        <taxon>Endopterygota</taxon>
        <taxon>Diptera</taxon>
        <taxon>Nematocera</taxon>
        <taxon>Culicoidea</taxon>
        <taxon>Culicidae</taxon>
        <taxon>Culicinae</taxon>
        <taxon>Culicini</taxon>
        <taxon>Culex</taxon>
        <taxon>Culex</taxon>
    </lineage>
</organism>
<feature type="transmembrane region" description="Helical" evidence="15">
    <location>
        <begin position="6"/>
        <end position="22"/>
    </location>
</feature>
<protein>
    <submittedName>
        <fullName evidence="16">Putative cytochrome p450</fullName>
    </submittedName>
</protein>
<accession>A0A1Q3FI92</accession>
<reference evidence="16" key="1">
    <citation type="submission" date="2017-01" db="EMBL/GenBank/DDBJ databases">
        <title>A deep insight into the sialotranscriptome of adult male and female Cluex tarsalis mosquitoes.</title>
        <authorList>
            <person name="Ribeiro J.M."/>
            <person name="Moreira F."/>
            <person name="Bernard K.A."/>
            <person name="Calvo E."/>
        </authorList>
    </citation>
    <scope>NUCLEOTIDE SEQUENCE</scope>
    <source>
        <strain evidence="16">Kern County</strain>
        <tissue evidence="16">Salivary glands</tissue>
    </source>
</reference>
<keyword evidence="5 13" id="KW-0349">Heme</keyword>
<dbReference type="GO" id="GO:0016705">
    <property type="term" value="F:oxidoreductase activity, acting on paired donors, with incorporation or reduction of molecular oxygen"/>
    <property type="evidence" value="ECO:0007669"/>
    <property type="project" value="InterPro"/>
</dbReference>
<dbReference type="PROSITE" id="PS00086">
    <property type="entry name" value="CYTOCHROME_P450"/>
    <property type="match status" value="1"/>
</dbReference>
<evidence type="ECO:0000256" key="1">
    <source>
        <dbReference type="ARBA" id="ARBA00001971"/>
    </source>
</evidence>
<dbReference type="PANTHER" id="PTHR24292:SF100">
    <property type="entry name" value="CYTOCHROME P450 6A16, ISOFORM B-RELATED"/>
    <property type="match status" value="1"/>
</dbReference>
<dbReference type="EMBL" id="GFDL01007744">
    <property type="protein sequence ID" value="JAV27301.1"/>
    <property type="molecule type" value="Transcribed_RNA"/>
</dbReference>
<feature type="transmembrane region" description="Helical" evidence="15">
    <location>
        <begin position="71"/>
        <end position="88"/>
    </location>
</feature>
<evidence type="ECO:0000256" key="15">
    <source>
        <dbReference type="SAM" id="Phobius"/>
    </source>
</evidence>
<comment type="cofactor">
    <cofactor evidence="1 13">
        <name>heme</name>
        <dbReference type="ChEBI" id="CHEBI:30413"/>
    </cofactor>
</comment>
<keyword evidence="15" id="KW-0812">Transmembrane</keyword>
<keyword evidence="9 14" id="KW-0560">Oxidoreductase</keyword>
<dbReference type="CDD" id="cd11056">
    <property type="entry name" value="CYP6-like"/>
    <property type="match status" value="1"/>
</dbReference>
<evidence type="ECO:0000256" key="6">
    <source>
        <dbReference type="ARBA" id="ARBA00022723"/>
    </source>
</evidence>